<feature type="transmembrane region" description="Helical" evidence="7">
    <location>
        <begin position="12"/>
        <end position="34"/>
    </location>
</feature>
<comment type="function">
    <text evidence="7">Part of the tripartite ATP-independent periplasmic (TRAP) transport system.</text>
</comment>
<comment type="subunit">
    <text evidence="7">The complex comprises the extracytoplasmic solute receptor protein and the two transmembrane proteins.</text>
</comment>
<keyword evidence="3" id="KW-1003">Cell membrane</keyword>
<reference evidence="9 10" key="1">
    <citation type="journal article" date="2015" name="Antonie Van Leeuwenhoek">
        <title>Oricola cellulosilytica gen. nov., sp. nov., a cellulose-degrading bacterium of the family Phyllobacteriaceae isolated from surface seashore water, and emended descriptions of Mesorhizobium loti and Phyllobacterium myrsinacearum.</title>
        <authorList>
            <person name="Hameed A."/>
            <person name="Shahina M."/>
            <person name="Lai W.A."/>
            <person name="Lin S.Y."/>
            <person name="Young L.S."/>
            <person name="Liu Y.C."/>
            <person name="Hsu Y.H."/>
            <person name="Young C.C."/>
        </authorList>
    </citation>
    <scope>NUCLEOTIDE SEQUENCE [LARGE SCALE GENOMIC DNA]</scope>
    <source>
        <strain evidence="9 10">KCTC 52183</strain>
    </source>
</reference>
<evidence type="ECO:0000313" key="10">
    <source>
        <dbReference type="Proteomes" id="UP000291301"/>
    </source>
</evidence>
<name>A0A4R0PHB5_9HYPH</name>
<evidence type="ECO:0000313" key="9">
    <source>
        <dbReference type="EMBL" id="TCD14984.1"/>
    </source>
</evidence>
<evidence type="ECO:0000256" key="3">
    <source>
        <dbReference type="ARBA" id="ARBA00022475"/>
    </source>
</evidence>
<keyword evidence="6 7" id="KW-0472">Membrane</keyword>
<proteinExistence type="inferred from homology"/>
<comment type="subcellular location">
    <subcellularLocation>
        <location evidence="7">Cell inner membrane</location>
        <topology evidence="7">Multi-pass membrane protein</topology>
    </subcellularLocation>
    <subcellularLocation>
        <location evidence="1">Cell membrane</location>
        <topology evidence="1">Multi-pass membrane protein</topology>
    </subcellularLocation>
</comment>
<organism evidence="9 10">
    <name type="scientific">Oricola cellulosilytica</name>
    <dbReference type="NCBI Taxonomy" id="1429082"/>
    <lineage>
        <taxon>Bacteria</taxon>
        <taxon>Pseudomonadati</taxon>
        <taxon>Pseudomonadota</taxon>
        <taxon>Alphaproteobacteria</taxon>
        <taxon>Hyphomicrobiales</taxon>
        <taxon>Ahrensiaceae</taxon>
        <taxon>Oricola</taxon>
    </lineage>
</organism>
<feature type="transmembrane region" description="Helical" evidence="7">
    <location>
        <begin position="54"/>
        <end position="72"/>
    </location>
</feature>
<dbReference type="AlphaFoldDB" id="A0A4R0PHB5"/>
<dbReference type="OrthoDB" id="6183232at2"/>
<keyword evidence="4 7" id="KW-0812">Transmembrane</keyword>
<evidence type="ECO:0000256" key="2">
    <source>
        <dbReference type="ARBA" id="ARBA00022448"/>
    </source>
</evidence>
<comment type="caution">
    <text evidence="9">The sequence shown here is derived from an EMBL/GenBank/DDBJ whole genome shotgun (WGS) entry which is preliminary data.</text>
</comment>
<feature type="transmembrane region" description="Helical" evidence="7">
    <location>
        <begin position="135"/>
        <end position="157"/>
    </location>
</feature>
<evidence type="ECO:0000256" key="1">
    <source>
        <dbReference type="ARBA" id="ARBA00004651"/>
    </source>
</evidence>
<keyword evidence="7" id="KW-0997">Cell inner membrane</keyword>
<dbReference type="Pfam" id="PF04290">
    <property type="entry name" value="DctQ"/>
    <property type="match status" value="1"/>
</dbReference>
<keyword evidence="5 7" id="KW-1133">Transmembrane helix</keyword>
<evidence type="ECO:0000256" key="5">
    <source>
        <dbReference type="ARBA" id="ARBA00022989"/>
    </source>
</evidence>
<keyword evidence="10" id="KW-1185">Reference proteome</keyword>
<feature type="transmembrane region" description="Helical" evidence="7">
    <location>
        <begin position="93"/>
        <end position="115"/>
    </location>
</feature>
<evidence type="ECO:0000256" key="7">
    <source>
        <dbReference type="RuleBase" id="RU369079"/>
    </source>
</evidence>
<sequence>MYQTIDRWVFRLAAAMALLGGAVLVALVFLTVISVTGRALVFAGLGPVPGDFELVEAGTAFAVFAFLPWCQLTRAHASVEIFTMGLPASFNRALLILSDLLMLAIALLFFWRHGLGTLDARRYGETTFILQFPLWWAYAASMIGAAVFVIVAVWCFITHIRSSEPAGSEPALS</sequence>
<accession>A0A4R0PHB5</accession>
<dbReference type="Proteomes" id="UP000291301">
    <property type="component" value="Unassembled WGS sequence"/>
</dbReference>
<dbReference type="GO" id="GO:0022857">
    <property type="term" value="F:transmembrane transporter activity"/>
    <property type="evidence" value="ECO:0007669"/>
    <property type="project" value="UniProtKB-UniRule"/>
</dbReference>
<dbReference type="RefSeq" id="WP_131566368.1">
    <property type="nucleotide sequence ID" value="NZ_JAINFK010000003.1"/>
</dbReference>
<feature type="domain" description="Tripartite ATP-independent periplasmic transporters DctQ component" evidence="8">
    <location>
        <begin position="28"/>
        <end position="157"/>
    </location>
</feature>
<dbReference type="EMBL" id="SJST01000002">
    <property type="protein sequence ID" value="TCD14984.1"/>
    <property type="molecule type" value="Genomic_DNA"/>
</dbReference>
<dbReference type="GO" id="GO:0005886">
    <property type="term" value="C:plasma membrane"/>
    <property type="evidence" value="ECO:0007669"/>
    <property type="project" value="UniProtKB-SubCell"/>
</dbReference>
<evidence type="ECO:0000256" key="6">
    <source>
        <dbReference type="ARBA" id="ARBA00023136"/>
    </source>
</evidence>
<comment type="similarity">
    <text evidence="7">Belongs to the TRAP transporter small permease family.</text>
</comment>
<dbReference type="InterPro" id="IPR055348">
    <property type="entry name" value="DctQ"/>
</dbReference>
<gene>
    <name evidence="9" type="ORF">E0D97_05380</name>
</gene>
<evidence type="ECO:0000259" key="8">
    <source>
        <dbReference type="Pfam" id="PF04290"/>
    </source>
</evidence>
<evidence type="ECO:0000256" key="4">
    <source>
        <dbReference type="ARBA" id="ARBA00022692"/>
    </source>
</evidence>
<keyword evidence="2 7" id="KW-0813">Transport</keyword>
<protein>
    <recommendedName>
        <fullName evidence="7">TRAP transporter small permease protein</fullName>
    </recommendedName>
</protein>